<dbReference type="Gene3D" id="1.10.10.10">
    <property type="entry name" value="Winged helix-like DNA-binding domain superfamily/Winged helix DNA-binding domain"/>
    <property type="match status" value="1"/>
</dbReference>
<keyword evidence="4" id="KW-0472">Membrane</keyword>
<protein>
    <submittedName>
        <fullName evidence="6">Helix-turn-helix transcriptional regulator</fullName>
    </submittedName>
</protein>
<dbReference type="PANTHER" id="PTHR44688:SF16">
    <property type="entry name" value="DNA-BINDING TRANSCRIPTIONAL ACTIVATOR DEVR_DOSR"/>
    <property type="match status" value="1"/>
</dbReference>
<evidence type="ECO:0000256" key="1">
    <source>
        <dbReference type="ARBA" id="ARBA00023015"/>
    </source>
</evidence>
<proteinExistence type="predicted"/>
<dbReference type="EMBL" id="CP136051">
    <property type="protein sequence ID" value="WOK05295.1"/>
    <property type="molecule type" value="Genomic_DNA"/>
</dbReference>
<keyword evidence="4" id="KW-1133">Transmembrane helix</keyword>
<accession>A0ABZ0IJU7</accession>
<dbReference type="Pfam" id="PF00196">
    <property type="entry name" value="GerE"/>
    <property type="match status" value="1"/>
</dbReference>
<gene>
    <name evidence="6" type="ORF">RT717_19630</name>
</gene>
<evidence type="ECO:0000256" key="3">
    <source>
        <dbReference type="ARBA" id="ARBA00023163"/>
    </source>
</evidence>
<reference evidence="6 7" key="1">
    <citation type="journal article" date="2023" name="Microbiol. Resour. Announc.">
        <title>Complete Genome Sequence of Imperialibacter roseus strain P4T.</title>
        <authorList>
            <person name="Tizabi D.R."/>
            <person name="Bachvaroff T."/>
            <person name="Hill R.T."/>
        </authorList>
    </citation>
    <scope>NUCLEOTIDE SEQUENCE [LARGE SCALE GENOMIC DNA]</scope>
    <source>
        <strain evidence="6 7">P4T</strain>
    </source>
</reference>
<evidence type="ECO:0000256" key="4">
    <source>
        <dbReference type="SAM" id="Phobius"/>
    </source>
</evidence>
<name>A0ABZ0IJU7_9BACT</name>
<feature type="transmembrane region" description="Helical" evidence="4">
    <location>
        <begin position="139"/>
        <end position="157"/>
    </location>
</feature>
<dbReference type="RefSeq" id="WP_317488056.1">
    <property type="nucleotide sequence ID" value="NZ_CP136051.1"/>
</dbReference>
<evidence type="ECO:0000313" key="6">
    <source>
        <dbReference type="EMBL" id="WOK05295.1"/>
    </source>
</evidence>
<organism evidence="6 7">
    <name type="scientific">Imperialibacter roseus</name>
    <dbReference type="NCBI Taxonomy" id="1324217"/>
    <lineage>
        <taxon>Bacteria</taxon>
        <taxon>Pseudomonadati</taxon>
        <taxon>Bacteroidota</taxon>
        <taxon>Cytophagia</taxon>
        <taxon>Cytophagales</taxon>
        <taxon>Flammeovirgaceae</taxon>
        <taxon>Imperialibacter</taxon>
    </lineage>
</organism>
<evidence type="ECO:0000313" key="7">
    <source>
        <dbReference type="Proteomes" id="UP001302349"/>
    </source>
</evidence>
<evidence type="ECO:0000259" key="5">
    <source>
        <dbReference type="PROSITE" id="PS50043"/>
    </source>
</evidence>
<sequence length="298" mass="33951">MTVEGLVFWISFIFCLALAAGGIMVIFRFTKLKALPAFQHLQYFLILLYTFGFYSLWSESFIAFMPFAEQVKPFSKVLTVLGIPFIAFSAAQQMYWSKQVTLKSTHWVVIPSLAVIVSIVVITQYYALEWTVLTSLPNVYAVFGFVASAFCGTLFLTQKTTLLLTRDRLALTAALFALAIFYGFEYMTSTVNVMLQALSHFVFFLLNTFIAVYFVYTIKYEAAKEIDAPSAEAFIARFALTARESEIVREIYSGKTNQEIADTLFVTLQTIKDHTSRIYQKTDVKSRAQLIRLMRDFV</sequence>
<feature type="transmembrane region" description="Helical" evidence="4">
    <location>
        <begin position="193"/>
        <end position="216"/>
    </location>
</feature>
<keyword evidence="7" id="KW-1185">Reference proteome</keyword>
<keyword evidence="1" id="KW-0805">Transcription regulation</keyword>
<dbReference type="PRINTS" id="PR00038">
    <property type="entry name" value="HTHLUXR"/>
</dbReference>
<keyword evidence="3" id="KW-0804">Transcription</keyword>
<feature type="transmembrane region" description="Helical" evidence="4">
    <location>
        <begin position="169"/>
        <end position="187"/>
    </location>
</feature>
<dbReference type="PROSITE" id="PS00622">
    <property type="entry name" value="HTH_LUXR_1"/>
    <property type="match status" value="1"/>
</dbReference>
<dbReference type="SMART" id="SM00421">
    <property type="entry name" value="HTH_LUXR"/>
    <property type="match status" value="1"/>
</dbReference>
<dbReference type="PANTHER" id="PTHR44688">
    <property type="entry name" value="DNA-BINDING TRANSCRIPTIONAL ACTIVATOR DEVR_DOSR"/>
    <property type="match status" value="1"/>
</dbReference>
<dbReference type="Proteomes" id="UP001302349">
    <property type="component" value="Chromosome"/>
</dbReference>
<dbReference type="SUPFAM" id="SSF46894">
    <property type="entry name" value="C-terminal effector domain of the bipartite response regulators"/>
    <property type="match status" value="1"/>
</dbReference>
<keyword evidence="2" id="KW-0238">DNA-binding</keyword>
<dbReference type="InterPro" id="IPR000792">
    <property type="entry name" value="Tscrpt_reg_LuxR_C"/>
</dbReference>
<evidence type="ECO:0000256" key="2">
    <source>
        <dbReference type="ARBA" id="ARBA00023125"/>
    </source>
</evidence>
<feature type="transmembrane region" description="Helical" evidence="4">
    <location>
        <begin position="108"/>
        <end position="127"/>
    </location>
</feature>
<dbReference type="CDD" id="cd06170">
    <property type="entry name" value="LuxR_C_like"/>
    <property type="match status" value="1"/>
</dbReference>
<dbReference type="InterPro" id="IPR036388">
    <property type="entry name" value="WH-like_DNA-bd_sf"/>
</dbReference>
<feature type="domain" description="HTH luxR-type" evidence="5">
    <location>
        <begin position="233"/>
        <end position="298"/>
    </location>
</feature>
<feature type="transmembrane region" description="Helical" evidence="4">
    <location>
        <begin position="77"/>
        <end position="96"/>
    </location>
</feature>
<feature type="transmembrane region" description="Helical" evidence="4">
    <location>
        <begin position="6"/>
        <end position="29"/>
    </location>
</feature>
<dbReference type="PROSITE" id="PS50043">
    <property type="entry name" value="HTH_LUXR_2"/>
    <property type="match status" value="1"/>
</dbReference>
<dbReference type="InterPro" id="IPR016032">
    <property type="entry name" value="Sig_transdc_resp-reg_C-effctor"/>
</dbReference>
<feature type="transmembrane region" description="Helical" evidence="4">
    <location>
        <begin position="41"/>
        <end position="57"/>
    </location>
</feature>
<keyword evidence="4" id="KW-0812">Transmembrane</keyword>